<reference evidence="1 2" key="1">
    <citation type="submission" date="2017-11" db="EMBL/GenBank/DDBJ databases">
        <title>The genome of Rhizophagus clarus HR1 reveals common genetic basis of auxotrophy among arbuscular mycorrhizal fungi.</title>
        <authorList>
            <person name="Kobayashi Y."/>
        </authorList>
    </citation>
    <scope>NUCLEOTIDE SEQUENCE [LARGE SCALE GENOMIC DNA]</scope>
    <source>
        <strain evidence="1 2">HR1</strain>
    </source>
</reference>
<evidence type="ECO:0000313" key="1">
    <source>
        <dbReference type="EMBL" id="GBB83360.1"/>
    </source>
</evidence>
<dbReference type="Proteomes" id="UP000247702">
    <property type="component" value="Unassembled WGS sequence"/>
</dbReference>
<proteinExistence type="predicted"/>
<keyword evidence="2" id="KW-1185">Reference proteome</keyword>
<dbReference type="EMBL" id="BEXD01000014">
    <property type="protein sequence ID" value="GBB83360.1"/>
    <property type="molecule type" value="Genomic_DNA"/>
</dbReference>
<dbReference type="AlphaFoldDB" id="A0A2Z6Q0P9"/>
<protein>
    <submittedName>
        <fullName evidence="1">Uncharacterized protein</fullName>
    </submittedName>
</protein>
<comment type="caution">
    <text evidence="1">The sequence shown here is derived from an EMBL/GenBank/DDBJ whole genome shotgun (WGS) entry which is preliminary data.</text>
</comment>
<sequence length="79" mass="9858">MTRGELLNKKYDWTFGIKYFQMKNEKHNQTFRIKVRENEKHDQIFEIKIREDEKHNQIFRIKYYQMKSMTGLLELSVSR</sequence>
<accession>A0A2Z6Q0P9</accession>
<name>A0A2Z6Q0P9_9GLOM</name>
<gene>
    <name evidence="1" type="ORF">RclHR1_01010001</name>
</gene>
<evidence type="ECO:0000313" key="2">
    <source>
        <dbReference type="Proteomes" id="UP000247702"/>
    </source>
</evidence>
<organism evidence="1 2">
    <name type="scientific">Rhizophagus clarus</name>
    <dbReference type="NCBI Taxonomy" id="94130"/>
    <lineage>
        <taxon>Eukaryota</taxon>
        <taxon>Fungi</taxon>
        <taxon>Fungi incertae sedis</taxon>
        <taxon>Mucoromycota</taxon>
        <taxon>Glomeromycotina</taxon>
        <taxon>Glomeromycetes</taxon>
        <taxon>Glomerales</taxon>
        <taxon>Glomeraceae</taxon>
        <taxon>Rhizophagus</taxon>
    </lineage>
</organism>